<dbReference type="Pfam" id="PF02129">
    <property type="entry name" value="Peptidase_S15"/>
    <property type="match status" value="1"/>
</dbReference>
<dbReference type="Proteomes" id="UP001500390">
    <property type="component" value="Unassembled WGS sequence"/>
</dbReference>
<reference evidence="5" key="1">
    <citation type="journal article" date="2019" name="Int. J. Syst. Evol. Microbiol.">
        <title>The Global Catalogue of Microorganisms (GCM) 10K type strain sequencing project: providing services to taxonomists for standard genome sequencing and annotation.</title>
        <authorList>
            <consortium name="The Broad Institute Genomics Platform"/>
            <consortium name="The Broad Institute Genome Sequencing Center for Infectious Disease"/>
            <person name="Wu L."/>
            <person name="Ma J."/>
        </authorList>
    </citation>
    <scope>NUCLEOTIDE SEQUENCE [LARGE SCALE GENOMIC DNA]</scope>
    <source>
        <strain evidence="5">JCM 17738</strain>
    </source>
</reference>
<evidence type="ECO:0000256" key="1">
    <source>
        <dbReference type="ARBA" id="ARBA00022801"/>
    </source>
</evidence>
<gene>
    <name evidence="4" type="ORF">GCM10023153_14550</name>
</gene>
<accession>A0ABP8JPX9</accession>
<feature type="signal peptide" evidence="2">
    <location>
        <begin position="1"/>
        <end position="27"/>
    </location>
</feature>
<dbReference type="NCBIfam" id="TIGR00976">
    <property type="entry name" value="CocE_NonD"/>
    <property type="match status" value="1"/>
</dbReference>
<feature type="chain" id="PRO_5046453729" evidence="2">
    <location>
        <begin position="28"/>
        <end position="632"/>
    </location>
</feature>
<evidence type="ECO:0000256" key="2">
    <source>
        <dbReference type="SAM" id="SignalP"/>
    </source>
</evidence>
<dbReference type="InterPro" id="IPR029058">
    <property type="entry name" value="AB_hydrolase_fold"/>
</dbReference>
<dbReference type="Gene3D" id="3.40.50.1820">
    <property type="entry name" value="alpha/beta hydrolase"/>
    <property type="match status" value="2"/>
</dbReference>
<dbReference type="Gene3D" id="2.60.120.260">
    <property type="entry name" value="Galactose-binding domain-like"/>
    <property type="match status" value="1"/>
</dbReference>
<dbReference type="EMBL" id="BAABFX010000023">
    <property type="protein sequence ID" value="GAA4393999.1"/>
    <property type="molecule type" value="Genomic_DNA"/>
</dbReference>
<proteinExistence type="predicted"/>
<keyword evidence="5" id="KW-1185">Reference proteome</keyword>
<dbReference type="InterPro" id="IPR005674">
    <property type="entry name" value="CocE/Ser_esterase"/>
</dbReference>
<dbReference type="InterPro" id="IPR013736">
    <property type="entry name" value="Xaa-Pro_dipept_C"/>
</dbReference>
<protein>
    <submittedName>
        <fullName evidence="4">Xaa-Pro dipeptidyl-peptidase</fullName>
    </submittedName>
</protein>
<dbReference type="SUPFAM" id="SSF49785">
    <property type="entry name" value="Galactose-binding domain-like"/>
    <property type="match status" value="1"/>
</dbReference>
<name>A0ABP8JPX9_9MICO</name>
<organism evidence="4 5">
    <name type="scientific">Ornithinibacter aureus</name>
    <dbReference type="NCBI Taxonomy" id="622664"/>
    <lineage>
        <taxon>Bacteria</taxon>
        <taxon>Bacillati</taxon>
        <taxon>Actinomycetota</taxon>
        <taxon>Actinomycetes</taxon>
        <taxon>Micrococcales</taxon>
        <taxon>Intrasporangiaceae</taxon>
        <taxon>Ornithinibacter</taxon>
    </lineage>
</organism>
<keyword evidence="2" id="KW-0732">Signal</keyword>
<evidence type="ECO:0000259" key="3">
    <source>
        <dbReference type="SMART" id="SM00939"/>
    </source>
</evidence>
<evidence type="ECO:0000313" key="4">
    <source>
        <dbReference type="EMBL" id="GAA4393999.1"/>
    </source>
</evidence>
<dbReference type="InterPro" id="IPR008979">
    <property type="entry name" value="Galactose-bd-like_sf"/>
</dbReference>
<dbReference type="Pfam" id="PF08530">
    <property type="entry name" value="PepX_C"/>
    <property type="match status" value="1"/>
</dbReference>
<dbReference type="SMART" id="SM00939">
    <property type="entry name" value="PepX_C"/>
    <property type="match status" value="1"/>
</dbReference>
<sequence>MRPAAFLTASMGLIAPLLVVSGGVSQAADDPPPAPTIVDGVTAPVFEYADAIRETVWVTAPDLDGDGAQERIATDIVRPRELDGTARIPVVMDASPYYLSLGRGNDAEYKTYDANGNPAKMPLFYDNYFVPRGYAFVAPDMAGTGRSTGCADQGGRSDIESIKVVVEWLNGNAVARNAAGEVVEATWSNGRTGMIGKSYDGTLANGVAATGVEGLETIVPISAISSWYDYNRYQNAVKSTNYPSSLSTTIAQRRTVPTNCVATNAFMNANDGDETGAYTDFWAERDYREGSFYDVSKVKASVFIMHGLQDNNVRMRNASTWWQDLGEAGVDRKMWLTRLGHVDPFDSDRDRWVDTLHRWFDHELMQVDNGILNEPAVDVEVAPDRWVQSDAWPSKGSRMMKLALRSDGTMRLGTKDDTTLSYVNSAGLSEANAVRIGASPNKLQFLTGTTRSEVRISGTPTVDLEVTQGRPVGQLSVQLVDYGAMDRVLTTNDGALTLTTESCWGASTAVDDACYRDVTRRVGPTELQVLARGWIRLDGEGTKNVTVELQANDVVVPAGHQLGLVISGNRSGVTAIDTSAQTYSVNLATSRLNLPIDGPMASFAPGQIKPEKTADLREGTLPLLDEFIVPHP</sequence>
<feature type="domain" description="Xaa-Pro dipeptidyl-peptidase C-terminal" evidence="3">
    <location>
        <begin position="357"/>
        <end position="593"/>
    </location>
</feature>
<dbReference type="RefSeq" id="WP_159903637.1">
    <property type="nucleotide sequence ID" value="NZ_BAABFX010000023.1"/>
</dbReference>
<dbReference type="InterPro" id="IPR000383">
    <property type="entry name" value="Xaa-Pro-like_dom"/>
</dbReference>
<evidence type="ECO:0000313" key="5">
    <source>
        <dbReference type="Proteomes" id="UP001500390"/>
    </source>
</evidence>
<dbReference type="SUPFAM" id="SSF53474">
    <property type="entry name" value="alpha/beta-Hydrolases"/>
    <property type="match status" value="1"/>
</dbReference>
<keyword evidence="1" id="KW-0378">Hydrolase</keyword>
<comment type="caution">
    <text evidence="4">The sequence shown here is derived from an EMBL/GenBank/DDBJ whole genome shotgun (WGS) entry which is preliminary data.</text>
</comment>